<feature type="binding site" evidence="5">
    <location>
        <begin position="156"/>
        <end position="163"/>
    </location>
    <ligand>
        <name>NAD(+)</name>
        <dbReference type="ChEBI" id="CHEBI:57540"/>
    </ligand>
</feature>
<dbReference type="InterPro" id="IPR001100">
    <property type="entry name" value="Pyr_nuc-diS_OxRdtase"/>
</dbReference>
<evidence type="ECO:0000256" key="6">
    <source>
        <dbReference type="PIRSR" id="PIRSR000350-4"/>
    </source>
</evidence>
<proteinExistence type="inferred from homology"/>
<dbReference type="PIRSF" id="PIRSF000350">
    <property type="entry name" value="Mercury_reductase_MerA"/>
    <property type="match status" value="1"/>
</dbReference>
<name>A0A1G6HF44_9ACTN</name>
<evidence type="ECO:0000256" key="1">
    <source>
        <dbReference type="ARBA" id="ARBA00007532"/>
    </source>
</evidence>
<keyword evidence="9" id="KW-0670">Pyruvate</keyword>
<dbReference type="AlphaFoldDB" id="A0A1G6HF44"/>
<feature type="binding site" evidence="5">
    <location>
        <position position="79"/>
    </location>
    <ligand>
        <name>FAD</name>
        <dbReference type="ChEBI" id="CHEBI:57692"/>
    </ligand>
</feature>
<protein>
    <submittedName>
        <fullName evidence="9">Pyruvate/2-oxoglutarate dehydrogenase complex, dihydrolipoamide dehydrogenase (E3) component</fullName>
    </submittedName>
</protein>
<dbReference type="SUPFAM" id="SSF51905">
    <property type="entry name" value="FAD/NAD(P)-binding domain"/>
    <property type="match status" value="1"/>
</dbReference>
<dbReference type="GO" id="GO:0050660">
    <property type="term" value="F:flavin adenine dinucleotide binding"/>
    <property type="evidence" value="ECO:0007669"/>
    <property type="project" value="TreeGrafter"/>
</dbReference>
<comment type="cofactor">
    <cofactor evidence="5">
        <name>FAD</name>
        <dbReference type="ChEBI" id="CHEBI:57692"/>
    </cofactor>
    <text evidence="5">Binds 1 FAD per subunit.</text>
</comment>
<evidence type="ECO:0000313" key="10">
    <source>
        <dbReference type="Proteomes" id="UP000199086"/>
    </source>
</evidence>
<dbReference type="PANTHER" id="PTHR43014:SF2">
    <property type="entry name" value="MERCURIC REDUCTASE"/>
    <property type="match status" value="1"/>
</dbReference>
<keyword evidence="5" id="KW-0520">NAD</keyword>
<feature type="domain" description="FAD/NAD(P)-binding" evidence="8">
    <location>
        <begin position="12"/>
        <end position="295"/>
    </location>
</feature>
<dbReference type="InterPro" id="IPR004099">
    <property type="entry name" value="Pyr_nucl-diS_OxRdtase_dimer"/>
</dbReference>
<dbReference type="Pfam" id="PF02852">
    <property type="entry name" value="Pyr_redox_dim"/>
    <property type="match status" value="1"/>
</dbReference>
<evidence type="ECO:0000313" key="9">
    <source>
        <dbReference type="EMBL" id="SDB92841.1"/>
    </source>
</evidence>
<dbReference type="InterPro" id="IPR016156">
    <property type="entry name" value="FAD/NAD-linked_Rdtase_dimer_sf"/>
</dbReference>
<organism evidence="9 10">
    <name type="scientific">Raineyella antarctica</name>
    <dbReference type="NCBI Taxonomy" id="1577474"/>
    <lineage>
        <taxon>Bacteria</taxon>
        <taxon>Bacillati</taxon>
        <taxon>Actinomycetota</taxon>
        <taxon>Actinomycetes</taxon>
        <taxon>Propionibacteriales</taxon>
        <taxon>Propionibacteriaceae</taxon>
        <taxon>Raineyella</taxon>
    </lineage>
</organism>
<dbReference type="Pfam" id="PF07992">
    <property type="entry name" value="Pyr_redox_2"/>
    <property type="match status" value="1"/>
</dbReference>
<dbReference type="Gene3D" id="3.50.50.60">
    <property type="entry name" value="FAD/NAD(P)-binding domain"/>
    <property type="match status" value="2"/>
</dbReference>
<dbReference type="SUPFAM" id="SSF55424">
    <property type="entry name" value="FAD/NAD-linked reductases, dimerisation (C-terminal) domain"/>
    <property type="match status" value="1"/>
</dbReference>
<feature type="active site" description="Proton acceptor" evidence="4">
    <location>
        <position position="420"/>
    </location>
</feature>
<evidence type="ECO:0000259" key="8">
    <source>
        <dbReference type="Pfam" id="PF07992"/>
    </source>
</evidence>
<dbReference type="InterPro" id="IPR023753">
    <property type="entry name" value="FAD/NAD-binding_dom"/>
</dbReference>
<dbReference type="GO" id="GO:0003955">
    <property type="term" value="F:NAD(P)H dehydrogenase (quinone) activity"/>
    <property type="evidence" value="ECO:0007669"/>
    <property type="project" value="TreeGrafter"/>
</dbReference>
<feature type="binding site" evidence="5">
    <location>
        <position position="284"/>
    </location>
    <ligand>
        <name>FAD</name>
        <dbReference type="ChEBI" id="CHEBI:57692"/>
    </ligand>
</feature>
<gene>
    <name evidence="9" type="ORF">GA0111570_10975</name>
</gene>
<dbReference type="InterPro" id="IPR036188">
    <property type="entry name" value="FAD/NAD-bd_sf"/>
</dbReference>
<dbReference type="OrthoDB" id="4763248at2"/>
<feature type="disulfide bond" description="Redox-active" evidence="6">
    <location>
        <begin position="16"/>
        <end position="21"/>
    </location>
</feature>
<feature type="binding site" evidence="5">
    <location>
        <position position="243"/>
    </location>
    <ligand>
        <name>NAD(+)</name>
        <dbReference type="ChEBI" id="CHEBI:57540"/>
    </ligand>
</feature>
<evidence type="ECO:0000256" key="5">
    <source>
        <dbReference type="PIRSR" id="PIRSR000350-3"/>
    </source>
</evidence>
<dbReference type="Proteomes" id="UP000199086">
    <property type="component" value="Unassembled WGS sequence"/>
</dbReference>
<accession>A0A1G6HF44</accession>
<keyword evidence="5" id="KW-0547">Nucleotide-binding</keyword>
<dbReference type="PRINTS" id="PR00411">
    <property type="entry name" value="PNDRDTASEI"/>
</dbReference>
<evidence type="ECO:0000256" key="3">
    <source>
        <dbReference type="ARBA" id="ARBA00022827"/>
    </source>
</evidence>
<comment type="similarity">
    <text evidence="1">Belongs to the class-I pyridine nucleotide-disulfide oxidoreductase family.</text>
</comment>
<evidence type="ECO:0000259" key="7">
    <source>
        <dbReference type="Pfam" id="PF02852"/>
    </source>
</evidence>
<dbReference type="EMBL" id="FMYF01000009">
    <property type="protein sequence ID" value="SDB92841.1"/>
    <property type="molecule type" value="Genomic_DNA"/>
</dbReference>
<evidence type="ECO:0000256" key="2">
    <source>
        <dbReference type="ARBA" id="ARBA00022630"/>
    </source>
</evidence>
<dbReference type="Gene3D" id="3.30.390.30">
    <property type="match status" value="1"/>
</dbReference>
<reference evidence="9 10" key="1">
    <citation type="submission" date="2016-06" db="EMBL/GenBank/DDBJ databases">
        <authorList>
            <person name="Olsen C.W."/>
            <person name="Carey S."/>
            <person name="Hinshaw L."/>
            <person name="Karasin A.I."/>
        </authorList>
    </citation>
    <scope>NUCLEOTIDE SEQUENCE [LARGE SCALE GENOMIC DNA]</scope>
    <source>
        <strain evidence="9 10">LZ-22</strain>
    </source>
</reference>
<dbReference type="PRINTS" id="PR00368">
    <property type="entry name" value="FADPNR"/>
</dbReference>
<evidence type="ECO:0000256" key="4">
    <source>
        <dbReference type="PIRSR" id="PIRSR000350-2"/>
    </source>
</evidence>
<dbReference type="RefSeq" id="WP_092612078.1">
    <property type="nucleotide sequence ID" value="NZ_FMYF01000009.1"/>
</dbReference>
<dbReference type="STRING" id="1577474.GA0111570_10975"/>
<dbReference type="PANTHER" id="PTHR43014">
    <property type="entry name" value="MERCURIC REDUCTASE"/>
    <property type="match status" value="1"/>
</dbReference>
<sequence length="442" mass="46633">MANDAEDYDLMYGGTCINVACVPTEALVASAAARRPGDDPDTWFASAVERRDGLVGAMRAKNYGMLADLPTVTVHDGHGRFLAPVEDPGDGIGRRHVVTVEAPDGDAIRLTAPVVVVNTGTAPCRPDIPGAHGPYVHDSTTIQHISPRPAELVVIGAGHVGLEFASMFTGFGSHVTVVDRHERILGHDDADVAAVIEADLAASGITFRHDSQVEAIRERDGGALVVLADGTELAADAVLFAVGRTPRSADLGLAEIGLEPDVRGFLPVDEHLRTTVPGVYAVGDINGGPQFTYVSLDDYRILKDQLVGEGRRSTADRVAVPHALFIEPTYTTIGMTEAQAVADHRVLVAAKPVAAIAAMPRPKIEGDPRGLLKILVDAQTDLVLGASLYCLHAEDLVNLVALAMRTGTTAGLLRDAIWTHPSISEGLNEVLEAPIPSTLQPS</sequence>
<keyword evidence="3 5" id="KW-0274">FAD</keyword>
<keyword evidence="2" id="KW-0285">Flavoprotein</keyword>
<keyword evidence="10" id="KW-1185">Reference proteome</keyword>
<feature type="domain" description="Pyridine nucleotide-disulphide oxidoreductase dimerisation" evidence="7">
    <location>
        <begin position="320"/>
        <end position="429"/>
    </location>
</feature>